<organism evidence="10 11">
    <name type="scientific">Petrocella atlantisensis</name>
    <dbReference type="NCBI Taxonomy" id="2173034"/>
    <lineage>
        <taxon>Bacteria</taxon>
        <taxon>Bacillati</taxon>
        <taxon>Bacillota</taxon>
        <taxon>Clostridia</taxon>
        <taxon>Lachnospirales</taxon>
        <taxon>Vallitaleaceae</taxon>
        <taxon>Petrocella</taxon>
    </lineage>
</organism>
<dbReference type="OrthoDB" id="9779069at2"/>
<keyword evidence="4" id="KW-0238">DNA-binding</keyword>
<comment type="function">
    <text evidence="6">May play the central regulatory role in sporulation. It may be an element of the effector pathway responsible for the activation of sporulation genes in response to nutritional stress. Spo0A may act in concert with spo0H (a sigma factor) to control the expression of some genes that are critical to the sporulation process.</text>
</comment>
<dbReference type="SUPFAM" id="SSF52172">
    <property type="entry name" value="CheY-like"/>
    <property type="match status" value="1"/>
</dbReference>
<evidence type="ECO:0000259" key="9">
    <source>
        <dbReference type="PROSITE" id="PS50110"/>
    </source>
</evidence>
<dbReference type="InterPro" id="IPR001789">
    <property type="entry name" value="Sig_transdc_resp-reg_receiver"/>
</dbReference>
<dbReference type="CDD" id="cd06170">
    <property type="entry name" value="LuxR_C_like"/>
    <property type="match status" value="1"/>
</dbReference>
<evidence type="ECO:0000256" key="3">
    <source>
        <dbReference type="ARBA" id="ARBA00023015"/>
    </source>
</evidence>
<dbReference type="PANTHER" id="PTHR43214:SF40">
    <property type="entry name" value="TRANSCRIPTIONAL REGULATORY PROTEIN LNRK"/>
    <property type="match status" value="1"/>
</dbReference>
<reference evidence="10 11" key="1">
    <citation type="submission" date="2018-09" db="EMBL/GenBank/DDBJ databases">
        <authorList>
            <person name="Postec A."/>
        </authorList>
    </citation>
    <scope>NUCLEOTIDE SEQUENCE [LARGE SCALE GENOMIC DNA]</scope>
    <source>
        <strain evidence="10">70B-A</strain>
    </source>
</reference>
<evidence type="ECO:0000256" key="6">
    <source>
        <dbReference type="ARBA" id="ARBA00024867"/>
    </source>
</evidence>
<dbReference type="GO" id="GO:0006355">
    <property type="term" value="P:regulation of DNA-templated transcription"/>
    <property type="evidence" value="ECO:0007669"/>
    <property type="project" value="InterPro"/>
</dbReference>
<dbReference type="SMART" id="SM00448">
    <property type="entry name" value="REC"/>
    <property type="match status" value="1"/>
</dbReference>
<dbReference type="PRINTS" id="PR00038">
    <property type="entry name" value="HTHLUXR"/>
</dbReference>
<evidence type="ECO:0000313" key="10">
    <source>
        <dbReference type="EMBL" id="VDN48021.1"/>
    </source>
</evidence>
<dbReference type="InterPro" id="IPR000792">
    <property type="entry name" value="Tscrpt_reg_LuxR_C"/>
</dbReference>
<evidence type="ECO:0000256" key="1">
    <source>
        <dbReference type="ARBA" id="ARBA00018672"/>
    </source>
</evidence>
<dbReference type="SMART" id="SM00421">
    <property type="entry name" value="HTH_LUXR"/>
    <property type="match status" value="1"/>
</dbReference>
<evidence type="ECO:0000313" key="11">
    <source>
        <dbReference type="Proteomes" id="UP000279029"/>
    </source>
</evidence>
<protein>
    <recommendedName>
        <fullName evidence="1">Stage 0 sporulation protein A homolog</fullName>
    </recommendedName>
</protein>
<dbReference type="KEGG" id="cbar:PATL70BA_2135"/>
<dbReference type="SUPFAM" id="SSF46894">
    <property type="entry name" value="C-terminal effector domain of the bipartite response regulators"/>
    <property type="match status" value="1"/>
</dbReference>
<dbReference type="InterPro" id="IPR011006">
    <property type="entry name" value="CheY-like_superfamily"/>
</dbReference>
<dbReference type="InterPro" id="IPR039420">
    <property type="entry name" value="WalR-like"/>
</dbReference>
<dbReference type="Pfam" id="PF00072">
    <property type="entry name" value="Response_reg"/>
    <property type="match status" value="1"/>
</dbReference>
<keyword evidence="3" id="KW-0805">Transcription regulation</keyword>
<accession>A0A3P7PXW8</accession>
<keyword evidence="2 7" id="KW-0597">Phosphoprotein</keyword>
<sequence>MNKIKVLVADDQSILAEGLCTLLNMEEDIQVEGIAQNGIEVLKFLEDGHDVDIILMDIRMPLMNGVDCTRKVTKTYPKVKVLILTTFDDDDYIIDALNNGAVGYMLKDLTAEKLSSAIRNVYQGNTVMHQKITQKIIQGMGNGREGKTVKTITDSGGNVLLEREVDVLRLLAKGYRNKEIADTLYLTEGTVKNYISLLYDKFNIKGRTKLMTYAIKHGILENEDQD</sequence>
<keyword evidence="5" id="KW-0804">Transcription</keyword>
<dbReference type="EMBL" id="LR130778">
    <property type="protein sequence ID" value="VDN48021.1"/>
    <property type="molecule type" value="Genomic_DNA"/>
</dbReference>
<keyword evidence="11" id="KW-1185">Reference proteome</keyword>
<dbReference type="GO" id="GO:0000160">
    <property type="term" value="P:phosphorelay signal transduction system"/>
    <property type="evidence" value="ECO:0007669"/>
    <property type="project" value="InterPro"/>
</dbReference>
<feature type="domain" description="HTH luxR-type" evidence="8">
    <location>
        <begin position="153"/>
        <end position="218"/>
    </location>
</feature>
<evidence type="ECO:0000256" key="4">
    <source>
        <dbReference type="ARBA" id="ARBA00023125"/>
    </source>
</evidence>
<evidence type="ECO:0000256" key="7">
    <source>
        <dbReference type="PROSITE-ProRule" id="PRU00169"/>
    </source>
</evidence>
<dbReference type="InterPro" id="IPR058245">
    <property type="entry name" value="NreC/VraR/RcsB-like_REC"/>
</dbReference>
<dbReference type="GO" id="GO:0003677">
    <property type="term" value="F:DNA binding"/>
    <property type="evidence" value="ECO:0007669"/>
    <property type="project" value="UniProtKB-KW"/>
</dbReference>
<evidence type="ECO:0000256" key="2">
    <source>
        <dbReference type="ARBA" id="ARBA00022553"/>
    </source>
</evidence>
<proteinExistence type="predicted"/>
<name>A0A3P7PXW8_9FIRM</name>
<dbReference type="PROSITE" id="PS50110">
    <property type="entry name" value="RESPONSE_REGULATORY"/>
    <property type="match status" value="1"/>
</dbReference>
<gene>
    <name evidence="10" type="primary">yfiK</name>
    <name evidence="10" type="ORF">PATL70BA_2135</name>
</gene>
<dbReference type="Proteomes" id="UP000279029">
    <property type="component" value="Chromosome"/>
</dbReference>
<feature type="domain" description="Response regulatory" evidence="9">
    <location>
        <begin position="5"/>
        <end position="122"/>
    </location>
</feature>
<evidence type="ECO:0000256" key="5">
    <source>
        <dbReference type="ARBA" id="ARBA00023163"/>
    </source>
</evidence>
<evidence type="ECO:0000259" key="8">
    <source>
        <dbReference type="PROSITE" id="PS50043"/>
    </source>
</evidence>
<dbReference type="CDD" id="cd17535">
    <property type="entry name" value="REC_NarL-like"/>
    <property type="match status" value="1"/>
</dbReference>
<feature type="modified residue" description="4-aspartylphosphate" evidence="7">
    <location>
        <position position="57"/>
    </location>
</feature>
<dbReference type="PANTHER" id="PTHR43214">
    <property type="entry name" value="TWO-COMPONENT RESPONSE REGULATOR"/>
    <property type="match status" value="1"/>
</dbReference>
<dbReference type="Pfam" id="PF00196">
    <property type="entry name" value="GerE"/>
    <property type="match status" value="1"/>
</dbReference>
<dbReference type="InterPro" id="IPR016032">
    <property type="entry name" value="Sig_transdc_resp-reg_C-effctor"/>
</dbReference>
<dbReference type="AlphaFoldDB" id="A0A3P7PXW8"/>
<dbReference type="RefSeq" id="WP_125137226.1">
    <property type="nucleotide sequence ID" value="NZ_LR130778.1"/>
</dbReference>
<dbReference type="PROSITE" id="PS50043">
    <property type="entry name" value="HTH_LUXR_2"/>
    <property type="match status" value="1"/>
</dbReference>
<dbReference type="Gene3D" id="3.40.50.2300">
    <property type="match status" value="1"/>
</dbReference>